<accession>A0A7Y0L9A2</accession>
<dbReference type="NCBIfam" id="TIGR00217">
    <property type="entry name" value="malQ"/>
    <property type="match status" value="1"/>
</dbReference>
<dbReference type="EC" id="2.4.1.25" evidence="3 10"/>
<dbReference type="Pfam" id="PF21226">
    <property type="entry name" value="MalQ_N"/>
    <property type="match status" value="1"/>
</dbReference>
<dbReference type="RefSeq" id="WP_169073351.1">
    <property type="nucleotide sequence ID" value="NZ_JABBXH010000001.1"/>
</dbReference>
<evidence type="ECO:0000256" key="8">
    <source>
        <dbReference type="ARBA" id="ARBA00031423"/>
    </source>
</evidence>
<name>A0A7Y0L9A2_9GAMM</name>
<proteinExistence type="inferred from homology"/>
<evidence type="ECO:0000256" key="6">
    <source>
        <dbReference type="ARBA" id="ARBA00022679"/>
    </source>
</evidence>
<dbReference type="Gene3D" id="3.20.20.80">
    <property type="entry name" value="Glycosidases"/>
    <property type="match status" value="1"/>
</dbReference>
<dbReference type="InterPro" id="IPR017853">
    <property type="entry name" value="GH"/>
</dbReference>
<keyword evidence="5 10" id="KW-0328">Glycosyltransferase</keyword>
<dbReference type="InterPro" id="IPR003385">
    <property type="entry name" value="Glyco_hydro_77"/>
</dbReference>
<dbReference type="PANTHER" id="PTHR32438:SF5">
    <property type="entry name" value="4-ALPHA-GLUCANOTRANSFERASE DPE1, CHLOROPLASTIC_AMYLOPLASTIC"/>
    <property type="match status" value="1"/>
</dbReference>
<evidence type="ECO:0000259" key="11">
    <source>
        <dbReference type="Pfam" id="PF21226"/>
    </source>
</evidence>
<evidence type="ECO:0000256" key="2">
    <source>
        <dbReference type="ARBA" id="ARBA00005684"/>
    </source>
</evidence>
<dbReference type="Proteomes" id="UP000568664">
    <property type="component" value="Unassembled WGS sequence"/>
</dbReference>
<comment type="caution">
    <text evidence="12">The sequence shown here is derived from an EMBL/GenBank/DDBJ whole genome shotgun (WGS) entry which is preliminary data.</text>
</comment>
<dbReference type="GO" id="GO:0004134">
    <property type="term" value="F:4-alpha-glucanotransferase activity"/>
    <property type="evidence" value="ECO:0007669"/>
    <property type="project" value="UniProtKB-EC"/>
</dbReference>
<dbReference type="InterPro" id="IPR048458">
    <property type="entry name" value="MalQ_N"/>
</dbReference>
<comment type="catalytic activity">
    <reaction evidence="1 10">
        <text>Transfers a segment of a (1-&gt;4)-alpha-D-glucan to a new position in an acceptor, which may be glucose or a (1-&gt;4)-alpha-D-glucan.</text>
        <dbReference type="EC" id="2.4.1.25"/>
    </reaction>
</comment>
<comment type="similarity">
    <text evidence="2 10">Belongs to the disproportionating enzyme family.</text>
</comment>
<evidence type="ECO:0000256" key="1">
    <source>
        <dbReference type="ARBA" id="ARBA00000439"/>
    </source>
</evidence>
<evidence type="ECO:0000313" key="13">
    <source>
        <dbReference type="Proteomes" id="UP000568664"/>
    </source>
</evidence>
<sequence>MTNLIEQLAELVGFHQSYTDAFGNQVYANDEARRALLKAMGYNIDDEGALNHSITELREQSWRKVLPNVHIAHSEQAEHLVIISIKSDIADSFNWVIETEAGETIKGQQTVNEMAHVEYAKFDHDAGIEQYNKFSFALPKLTDGYHKITITHGDITDSCHLIFAPKTCYSPQEAADFKMWGYAAQLYSLTSENNWGLGNFGDLSELMKISAAQGASAIGLNPLHPLYQNNPAHCSPYSPTSRCFLNTMYIDVTKVDNYLSCTAAQKIVKSKEFKDKLAAAKASELIDYVAVAGLKYHVLDTLFKDFIKNGNEDFEAYKAAQGDALLRHATFEALYEYFREQDFHAFGWSKWPAQYQEPNSAEVKAFQQSHRERIDYFAYLQWLAHSQLMAAKNTAKENGMPVGLYLDLAVGCDGSGVDVWSDKGVYVAGASVGAPPDLLNTLGQDWGLTPMNPVALQVQGYQPLVRALRSNMQYAGALRIDHILGLMRQYWVAPGMKADQGIFITYPLDDILRIIALESRRSECVVIGEDLGTVPDGFSEVMQAAGLLSYKVLYFETWESGLFMRPETYPELSMVTVSTHDLPTLTGWWTGRDLEWRQNLNLYPNEAMGSSDREGRISDRANLLAALEDMQVMDMSNAPQQAPAEMNRELTLAVQKFLAHAPSRIQLIPMEDALEIREQVNIPGTIDEHPNWRQKLPVTIEAFAKTESVVELSQALQHVRPKK</sequence>
<dbReference type="SUPFAM" id="SSF51445">
    <property type="entry name" value="(Trans)glycosidases"/>
    <property type="match status" value="1"/>
</dbReference>
<feature type="domain" description="MalQ N-terminal beta-sandwich" evidence="11">
    <location>
        <begin position="66"/>
        <end position="165"/>
    </location>
</feature>
<evidence type="ECO:0000256" key="7">
    <source>
        <dbReference type="ARBA" id="ARBA00023277"/>
    </source>
</evidence>
<evidence type="ECO:0000256" key="3">
    <source>
        <dbReference type="ARBA" id="ARBA00012560"/>
    </source>
</evidence>
<evidence type="ECO:0000256" key="4">
    <source>
        <dbReference type="ARBA" id="ARBA00020295"/>
    </source>
</evidence>
<dbReference type="AlphaFoldDB" id="A0A7Y0L9A2"/>
<evidence type="ECO:0000256" key="9">
    <source>
        <dbReference type="ARBA" id="ARBA00031501"/>
    </source>
</evidence>
<dbReference type="GO" id="GO:0005975">
    <property type="term" value="P:carbohydrate metabolic process"/>
    <property type="evidence" value="ECO:0007669"/>
    <property type="project" value="InterPro"/>
</dbReference>
<keyword evidence="6 10" id="KW-0808">Transferase</keyword>
<gene>
    <name evidence="12" type="primary">malQ</name>
    <name evidence="12" type="ORF">HII17_00370</name>
</gene>
<organism evidence="12 13">
    <name type="scientific">Thalassotalea algicola</name>
    <dbReference type="NCBI Taxonomy" id="2716224"/>
    <lineage>
        <taxon>Bacteria</taxon>
        <taxon>Pseudomonadati</taxon>
        <taxon>Pseudomonadota</taxon>
        <taxon>Gammaproteobacteria</taxon>
        <taxon>Alteromonadales</taxon>
        <taxon>Colwelliaceae</taxon>
        <taxon>Thalassotalea</taxon>
    </lineage>
</organism>
<evidence type="ECO:0000256" key="5">
    <source>
        <dbReference type="ARBA" id="ARBA00022676"/>
    </source>
</evidence>
<reference evidence="12 13" key="1">
    <citation type="submission" date="2020-04" db="EMBL/GenBank/DDBJ databases">
        <title>Thalassotalea sp. M1531, isolated from the surface of marine red alga.</title>
        <authorList>
            <person name="Pang L."/>
            <person name="Lu D.-C."/>
        </authorList>
    </citation>
    <scope>NUCLEOTIDE SEQUENCE [LARGE SCALE GENOMIC DNA]</scope>
    <source>
        <strain evidence="12 13">M1531</strain>
    </source>
</reference>
<keyword evidence="7 10" id="KW-0119">Carbohydrate metabolism</keyword>
<evidence type="ECO:0000256" key="10">
    <source>
        <dbReference type="RuleBase" id="RU361207"/>
    </source>
</evidence>
<dbReference type="PANTHER" id="PTHR32438">
    <property type="entry name" value="4-ALPHA-GLUCANOTRANSFERASE DPE1, CHLOROPLASTIC/AMYLOPLASTIC"/>
    <property type="match status" value="1"/>
</dbReference>
<dbReference type="EMBL" id="JABBXH010000001">
    <property type="protein sequence ID" value="NMP29999.1"/>
    <property type="molecule type" value="Genomic_DNA"/>
</dbReference>
<dbReference type="Pfam" id="PF02446">
    <property type="entry name" value="Glyco_hydro_77"/>
    <property type="match status" value="1"/>
</dbReference>
<evidence type="ECO:0000313" key="12">
    <source>
        <dbReference type="EMBL" id="NMP29999.1"/>
    </source>
</evidence>
<protein>
    <recommendedName>
        <fullName evidence="4 10">4-alpha-glucanotransferase</fullName>
        <ecNumber evidence="3 10">2.4.1.25</ecNumber>
    </recommendedName>
    <alternativeName>
        <fullName evidence="8 10">Amylomaltase</fullName>
    </alternativeName>
    <alternativeName>
        <fullName evidence="9 10">Disproportionating enzyme</fullName>
    </alternativeName>
</protein>
<keyword evidence="13" id="KW-1185">Reference proteome</keyword>